<protein>
    <submittedName>
        <fullName evidence="3">Cuticle protein 38</fullName>
    </submittedName>
</protein>
<feature type="chain" id="PRO_5027926261" evidence="1">
    <location>
        <begin position="18"/>
        <end position="140"/>
    </location>
</feature>
<keyword evidence="2" id="KW-1185">Reference proteome</keyword>
<gene>
    <name evidence="3" type="primary">LOC117568972</name>
</gene>
<reference evidence="3" key="1">
    <citation type="submission" date="2025-08" db="UniProtKB">
        <authorList>
            <consortium name="RefSeq"/>
        </authorList>
    </citation>
    <scope>IDENTIFICATION</scope>
    <source>
        <strain evidence="3">15112-1751.03</strain>
        <tissue evidence="3">Whole Adult</tissue>
    </source>
</reference>
<keyword evidence="1" id="KW-0732">Signal</keyword>
<evidence type="ECO:0000256" key="1">
    <source>
        <dbReference type="SAM" id="SignalP"/>
    </source>
</evidence>
<dbReference type="AlphaFoldDB" id="A0A6P8X3M5"/>
<evidence type="ECO:0000313" key="3">
    <source>
        <dbReference type="RefSeq" id="XP_034105820.1"/>
    </source>
</evidence>
<dbReference type="Proteomes" id="UP000515160">
    <property type="component" value="Chromosome 3"/>
</dbReference>
<sequence length="140" mass="14187">MFKLIAVLSALCAVANAGVIAPYSHGYGLGYGAALAPAYAAPAVISHAPIIKSYAAPIVHAPIVKTIAPLATSYANTYKVATKAYPVVHAAPAVYHAPAVVAAPALHTTSTYHGHGAYGGYGSYGSYGLGYAGYGHGYLH</sequence>
<feature type="signal peptide" evidence="1">
    <location>
        <begin position="1"/>
        <end position="17"/>
    </location>
</feature>
<organism evidence="2 3">
    <name type="scientific">Drosophila albomicans</name>
    <name type="common">Fruit fly</name>
    <dbReference type="NCBI Taxonomy" id="7291"/>
    <lineage>
        <taxon>Eukaryota</taxon>
        <taxon>Metazoa</taxon>
        <taxon>Ecdysozoa</taxon>
        <taxon>Arthropoda</taxon>
        <taxon>Hexapoda</taxon>
        <taxon>Insecta</taxon>
        <taxon>Pterygota</taxon>
        <taxon>Neoptera</taxon>
        <taxon>Endopterygota</taxon>
        <taxon>Diptera</taxon>
        <taxon>Brachycera</taxon>
        <taxon>Muscomorpha</taxon>
        <taxon>Ephydroidea</taxon>
        <taxon>Drosophilidae</taxon>
        <taxon>Drosophila</taxon>
    </lineage>
</organism>
<dbReference type="GeneID" id="117568972"/>
<dbReference type="OrthoDB" id="8067553at2759"/>
<accession>A0A6P8X3M5</accession>
<dbReference type="RefSeq" id="XP_034105820.1">
    <property type="nucleotide sequence ID" value="XM_034249929.2"/>
</dbReference>
<proteinExistence type="predicted"/>
<name>A0A6P8X3M5_DROAB</name>
<evidence type="ECO:0000313" key="2">
    <source>
        <dbReference type="Proteomes" id="UP000515160"/>
    </source>
</evidence>